<dbReference type="EMBL" id="BAAAHQ010000049">
    <property type="protein sequence ID" value="GAA0951075.1"/>
    <property type="molecule type" value="Genomic_DNA"/>
</dbReference>
<evidence type="ECO:0000256" key="3">
    <source>
        <dbReference type="ARBA" id="ARBA00022692"/>
    </source>
</evidence>
<feature type="transmembrane region" description="Helical" evidence="6">
    <location>
        <begin position="12"/>
        <end position="37"/>
    </location>
</feature>
<feature type="domain" description="Major facilitator superfamily (MFS) profile" evidence="7">
    <location>
        <begin position="14"/>
        <end position="388"/>
    </location>
</feature>
<dbReference type="InterPro" id="IPR020846">
    <property type="entry name" value="MFS_dom"/>
</dbReference>
<keyword evidence="5 6" id="KW-0472">Membrane</keyword>
<evidence type="ECO:0000313" key="8">
    <source>
        <dbReference type="EMBL" id="GAA0951075.1"/>
    </source>
</evidence>
<dbReference type="SUPFAM" id="SSF103473">
    <property type="entry name" value="MFS general substrate transporter"/>
    <property type="match status" value="1"/>
</dbReference>
<dbReference type="InterPro" id="IPR036259">
    <property type="entry name" value="MFS_trans_sf"/>
</dbReference>
<dbReference type="Proteomes" id="UP001501578">
    <property type="component" value="Unassembled WGS sequence"/>
</dbReference>
<feature type="transmembrane region" description="Helical" evidence="6">
    <location>
        <begin position="80"/>
        <end position="98"/>
    </location>
</feature>
<evidence type="ECO:0000256" key="1">
    <source>
        <dbReference type="ARBA" id="ARBA00004651"/>
    </source>
</evidence>
<feature type="transmembrane region" description="Helical" evidence="6">
    <location>
        <begin position="138"/>
        <end position="160"/>
    </location>
</feature>
<dbReference type="RefSeq" id="WP_343954710.1">
    <property type="nucleotide sequence ID" value="NZ_BAAAHQ010000049.1"/>
</dbReference>
<feature type="transmembrane region" description="Helical" evidence="6">
    <location>
        <begin position="337"/>
        <end position="360"/>
    </location>
</feature>
<protein>
    <submittedName>
        <fullName evidence="8">MFS transporter</fullName>
    </submittedName>
</protein>
<dbReference type="PANTHER" id="PTHR43124">
    <property type="entry name" value="PURINE EFFLUX PUMP PBUE"/>
    <property type="match status" value="1"/>
</dbReference>
<dbReference type="CDD" id="cd17324">
    <property type="entry name" value="MFS_NepI_like"/>
    <property type="match status" value="1"/>
</dbReference>
<evidence type="ECO:0000256" key="5">
    <source>
        <dbReference type="ARBA" id="ARBA00023136"/>
    </source>
</evidence>
<reference evidence="9" key="1">
    <citation type="journal article" date="2019" name="Int. J. Syst. Evol. Microbiol.">
        <title>The Global Catalogue of Microorganisms (GCM) 10K type strain sequencing project: providing services to taxonomists for standard genome sequencing and annotation.</title>
        <authorList>
            <consortium name="The Broad Institute Genomics Platform"/>
            <consortium name="The Broad Institute Genome Sequencing Center for Infectious Disease"/>
            <person name="Wu L."/>
            <person name="Ma J."/>
        </authorList>
    </citation>
    <scope>NUCLEOTIDE SEQUENCE [LARGE SCALE GENOMIC DNA]</scope>
    <source>
        <strain evidence="9">JCM 11136</strain>
    </source>
</reference>
<keyword evidence="3 6" id="KW-0812">Transmembrane</keyword>
<feature type="transmembrane region" description="Helical" evidence="6">
    <location>
        <begin position="248"/>
        <end position="266"/>
    </location>
</feature>
<feature type="transmembrane region" description="Helical" evidence="6">
    <location>
        <begin position="273"/>
        <end position="292"/>
    </location>
</feature>
<keyword evidence="4 6" id="KW-1133">Transmembrane helix</keyword>
<comment type="subcellular location">
    <subcellularLocation>
        <location evidence="1">Cell membrane</location>
        <topology evidence="1">Multi-pass membrane protein</topology>
    </subcellularLocation>
</comment>
<keyword evidence="9" id="KW-1185">Reference proteome</keyword>
<proteinExistence type="predicted"/>
<evidence type="ECO:0000256" key="6">
    <source>
        <dbReference type="SAM" id="Phobius"/>
    </source>
</evidence>
<evidence type="ECO:0000256" key="4">
    <source>
        <dbReference type="ARBA" id="ARBA00022989"/>
    </source>
</evidence>
<comment type="caution">
    <text evidence="8">The sequence shown here is derived from an EMBL/GenBank/DDBJ whole genome shotgun (WGS) entry which is preliminary data.</text>
</comment>
<name>A0ABP4BKA5_9ACTN</name>
<dbReference type="Gene3D" id="1.20.1250.20">
    <property type="entry name" value="MFS general substrate transporter like domains"/>
    <property type="match status" value="1"/>
</dbReference>
<evidence type="ECO:0000259" key="7">
    <source>
        <dbReference type="PROSITE" id="PS50850"/>
    </source>
</evidence>
<feature type="transmembrane region" description="Helical" evidence="6">
    <location>
        <begin position="49"/>
        <end position="68"/>
    </location>
</feature>
<evidence type="ECO:0000313" key="9">
    <source>
        <dbReference type="Proteomes" id="UP001501578"/>
    </source>
</evidence>
<feature type="transmembrane region" description="Helical" evidence="6">
    <location>
        <begin position="298"/>
        <end position="316"/>
    </location>
</feature>
<gene>
    <name evidence="8" type="ORF">GCM10009560_71380</name>
</gene>
<feature type="transmembrane region" description="Helical" evidence="6">
    <location>
        <begin position="209"/>
        <end position="228"/>
    </location>
</feature>
<keyword evidence="2" id="KW-1003">Cell membrane</keyword>
<dbReference type="InterPro" id="IPR011701">
    <property type="entry name" value="MFS"/>
</dbReference>
<organism evidence="8 9">
    <name type="scientific">Nonomuraea longicatena</name>
    <dbReference type="NCBI Taxonomy" id="83682"/>
    <lineage>
        <taxon>Bacteria</taxon>
        <taxon>Bacillati</taxon>
        <taxon>Actinomycetota</taxon>
        <taxon>Actinomycetes</taxon>
        <taxon>Streptosporangiales</taxon>
        <taxon>Streptosporangiaceae</taxon>
        <taxon>Nonomuraea</taxon>
    </lineage>
</organism>
<dbReference type="Pfam" id="PF07690">
    <property type="entry name" value="MFS_1"/>
    <property type="match status" value="1"/>
</dbReference>
<feature type="transmembrane region" description="Helical" evidence="6">
    <location>
        <begin position="110"/>
        <end position="131"/>
    </location>
</feature>
<dbReference type="PROSITE" id="PS50850">
    <property type="entry name" value="MFS"/>
    <property type="match status" value="1"/>
</dbReference>
<dbReference type="InterPro" id="IPR050189">
    <property type="entry name" value="MFS_Efflux_Transporters"/>
</dbReference>
<evidence type="ECO:0000256" key="2">
    <source>
        <dbReference type="ARBA" id="ARBA00022475"/>
    </source>
</evidence>
<sequence>MSNVPIVVRGGSLPTAVLALGTFAVGTDAFVVAGFLPAMAESLGVGESVAGWSVTVFAVAYAVLAPVLATMTARLPRRTLLVAALAVLTLANLGSALAPTFPLLLATRVVAAAGAAAFTPNAGAVAAALATPEARGRALATVIGGLSVATAVGVPLGGLIGEWLGWRAALVLVALACLAVGAGVLASLPDLPGGPRVPLRQRLGVLRRPAVRAVLPLSVLGMAAGYTVYAYSVPALQAVGVADPAPMLFGYGLGAVAGSLTAGYATDRWGATRVLLTGYVVMAASLGLLGVMAATGSASPVAVAVLVAGWGASSWCQTPPQQHRLIAAAPEEASLVVSLNSSAIYAGIGAGTLAGGLTLICGPAPTYGTGAALAVAALALALLTRRRE</sequence>
<feature type="transmembrane region" description="Helical" evidence="6">
    <location>
        <begin position="166"/>
        <end position="188"/>
    </location>
</feature>
<accession>A0ABP4BKA5</accession>
<dbReference type="PANTHER" id="PTHR43124:SF10">
    <property type="entry name" value="PURINE EFFLUX PUMP PBUE"/>
    <property type="match status" value="1"/>
</dbReference>
<feature type="transmembrane region" description="Helical" evidence="6">
    <location>
        <begin position="366"/>
        <end position="384"/>
    </location>
</feature>